<protein>
    <submittedName>
        <fullName evidence="1">DUF6270 domain-containing protein</fullName>
    </submittedName>
</protein>
<dbReference type="Pfam" id="PF19786">
    <property type="entry name" value="DUF6270"/>
    <property type="match status" value="1"/>
</dbReference>
<dbReference type="InterPro" id="IPR046237">
    <property type="entry name" value="DUF6270"/>
</dbReference>
<evidence type="ECO:0000313" key="2">
    <source>
        <dbReference type="Proteomes" id="UP001207582"/>
    </source>
</evidence>
<gene>
    <name evidence="1" type="ORF">OM960_13390</name>
</gene>
<proteinExistence type="predicted"/>
<keyword evidence="2" id="KW-1185">Reference proteome</keyword>
<name>A0ABT3J4I4_9RHOB</name>
<dbReference type="Proteomes" id="UP001207582">
    <property type="component" value="Unassembled WGS sequence"/>
</dbReference>
<organism evidence="1 2">
    <name type="scientific">Defluviimonas salinarum</name>
    <dbReference type="NCBI Taxonomy" id="2992147"/>
    <lineage>
        <taxon>Bacteria</taxon>
        <taxon>Pseudomonadati</taxon>
        <taxon>Pseudomonadota</taxon>
        <taxon>Alphaproteobacteria</taxon>
        <taxon>Rhodobacterales</taxon>
        <taxon>Paracoccaceae</taxon>
        <taxon>Albidovulum</taxon>
    </lineage>
</organism>
<evidence type="ECO:0000313" key="1">
    <source>
        <dbReference type="EMBL" id="MCW3782580.1"/>
    </source>
</evidence>
<sequence length="245" mass="27122">MKILIFGSCVSRDAFRLDPNGHEVTGFVAKNSLATAFRGKPFPLSLDDLDPEGTLPDNFLRRMLDLNLTGGVPDLLRDRAAGSDVLLIDFVDERLPLIEWDGALATYCMSFRSVLPADNSDLILTRDPRRRDLWIAGLEKLIRLSDKTGVPLLLNKALWAHGMNSGSGADRAFVDANNEYLRGLYEIAENHGIASVDYGDHAFGIDDSHHWGPAPYHYGEETYRLLLDGIDAWASAAHPHGRAPR</sequence>
<reference evidence="1 2" key="1">
    <citation type="submission" date="2022-10" db="EMBL/GenBank/DDBJ databases">
        <title>Defluviimonas sp. CAU 1641 isolated from mud.</title>
        <authorList>
            <person name="Kim W."/>
        </authorList>
    </citation>
    <scope>NUCLEOTIDE SEQUENCE [LARGE SCALE GENOMIC DNA]</scope>
    <source>
        <strain evidence="1 2">CAU 1641</strain>
    </source>
</reference>
<comment type="caution">
    <text evidence="1">The sequence shown here is derived from an EMBL/GenBank/DDBJ whole genome shotgun (WGS) entry which is preliminary data.</text>
</comment>
<dbReference type="RefSeq" id="WP_264772314.1">
    <property type="nucleotide sequence ID" value="NZ_JAPDOG010000011.1"/>
</dbReference>
<dbReference type="EMBL" id="JAPDOG010000011">
    <property type="protein sequence ID" value="MCW3782580.1"/>
    <property type="molecule type" value="Genomic_DNA"/>
</dbReference>
<accession>A0ABT3J4I4</accession>